<reference evidence="1 2" key="1">
    <citation type="journal article" date="2021" name="Elife">
        <title>Chloroplast acquisition without the gene transfer in kleptoplastic sea slugs, Plakobranchus ocellatus.</title>
        <authorList>
            <person name="Maeda T."/>
            <person name="Takahashi S."/>
            <person name="Yoshida T."/>
            <person name="Shimamura S."/>
            <person name="Takaki Y."/>
            <person name="Nagai Y."/>
            <person name="Toyoda A."/>
            <person name="Suzuki Y."/>
            <person name="Arimoto A."/>
            <person name="Ishii H."/>
            <person name="Satoh N."/>
            <person name="Nishiyama T."/>
            <person name="Hasebe M."/>
            <person name="Maruyama T."/>
            <person name="Minagawa J."/>
            <person name="Obokata J."/>
            <person name="Shigenobu S."/>
        </authorList>
    </citation>
    <scope>NUCLEOTIDE SEQUENCE [LARGE SCALE GENOMIC DNA]</scope>
</reference>
<name>A0AAV4B528_9GAST</name>
<accession>A0AAV4B528</accession>
<evidence type="ECO:0000313" key="2">
    <source>
        <dbReference type="Proteomes" id="UP000735302"/>
    </source>
</evidence>
<dbReference type="AlphaFoldDB" id="A0AAV4B528"/>
<comment type="caution">
    <text evidence="1">The sequence shown here is derived from an EMBL/GenBank/DDBJ whole genome shotgun (WGS) entry which is preliminary data.</text>
</comment>
<sequence>MRYFCDVSIGQQVAYSLFCDPRLIGPRRTNFGGRFQSEQHKAFADSKHILNSRVMPNITPYIKINLNSSNLHLRMDARFFPIQPSMCPGEGKCSKYELSSTVSSHFPSL</sequence>
<keyword evidence="2" id="KW-1185">Reference proteome</keyword>
<proteinExistence type="predicted"/>
<dbReference type="EMBL" id="BLXT01004533">
    <property type="protein sequence ID" value="GFO14208.1"/>
    <property type="molecule type" value="Genomic_DNA"/>
</dbReference>
<gene>
    <name evidence="1" type="ORF">PoB_004071300</name>
</gene>
<protein>
    <submittedName>
        <fullName evidence="1">Uncharacterized protein</fullName>
    </submittedName>
</protein>
<organism evidence="1 2">
    <name type="scientific">Plakobranchus ocellatus</name>
    <dbReference type="NCBI Taxonomy" id="259542"/>
    <lineage>
        <taxon>Eukaryota</taxon>
        <taxon>Metazoa</taxon>
        <taxon>Spiralia</taxon>
        <taxon>Lophotrochozoa</taxon>
        <taxon>Mollusca</taxon>
        <taxon>Gastropoda</taxon>
        <taxon>Heterobranchia</taxon>
        <taxon>Euthyneura</taxon>
        <taxon>Panpulmonata</taxon>
        <taxon>Sacoglossa</taxon>
        <taxon>Placobranchoidea</taxon>
        <taxon>Plakobranchidae</taxon>
        <taxon>Plakobranchus</taxon>
    </lineage>
</organism>
<dbReference type="Proteomes" id="UP000735302">
    <property type="component" value="Unassembled WGS sequence"/>
</dbReference>
<evidence type="ECO:0000313" key="1">
    <source>
        <dbReference type="EMBL" id="GFO14208.1"/>
    </source>
</evidence>